<feature type="region of interest" description="Disordered" evidence="1">
    <location>
        <begin position="288"/>
        <end position="361"/>
    </location>
</feature>
<dbReference type="RefSeq" id="WP_197526640.1">
    <property type="nucleotide sequence ID" value="NZ_SJPR01000005.1"/>
</dbReference>
<proteinExistence type="predicted"/>
<gene>
    <name evidence="2" type="ORF">Pla108_33920</name>
</gene>
<protein>
    <submittedName>
        <fullName evidence="2">Uncharacterized protein</fullName>
    </submittedName>
</protein>
<dbReference type="EMBL" id="SJPR01000005">
    <property type="protein sequence ID" value="TWT95248.1"/>
    <property type="molecule type" value="Genomic_DNA"/>
</dbReference>
<evidence type="ECO:0000256" key="1">
    <source>
        <dbReference type="SAM" id="MobiDB-lite"/>
    </source>
</evidence>
<accession>A0A5C6A7H6</accession>
<comment type="caution">
    <text evidence="2">The sequence shown here is derived from an EMBL/GenBank/DDBJ whole genome shotgun (WGS) entry which is preliminary data.</text>
</comment>
<evidence type="ECO:0000313" key="3">
    <source>
        <dbReference type="Proteomes" id="UP000317421"/>
    </source>
</evidence>
<dbReference type="PANTHER" id="PTHR31535">
    <property type="match status" value="1"/>
</dbReference>
<dbReference type="Proteomes" id="UP000317421">
    <property type="component" value="Unassembled WGS sequence"/>
</dbReference>
<evidence type="ECO:0000313" key="2">
    <source>
        <dbReference type="EMBL" id="TWT95248.1"/>
    </source>
</evidence>
<feature type="compositionally biased region" description="Basic and acidic residues" evidence="1">
    <location>
        <begin position="26"/>
        <end position="42"/>
    </location>
</feature>
<name>A0A5C6A7H6_9BACT</name>
<organism evidence="2 3">
    <name type="scientific">Botrimarina colliarenosi</name>
    <dbReference type="NCBI Taxonomy" id="2528001"/>
    <lineage>
        <taxon>Bacteria</taxon>
        <taxon>Pseudomonadati</taxon>
        <taxon>Planctomycetota</taxon>
        <taxon>Planctomycetia</taxon>
        <taxon>Pirellulales</taxon>
        <taxon>Lacipirellulaceae</taxon>
        <taxon>Botrimarina</taxon>
    </lineage>
</organism>
<dbReference type="PANTHER" id="PTHR31535:SF3">
    <property type="entry name" value="REGULATORY PROTEIN ZESTE"/>
    <property type="match status" value="1"/>
</dbReference>
<dbReference type="AlphaFoldDB" id="A0A5C6A7H6"/>
<reference evidence="2 3" key="1">
    <citation type="submission" date="2019-02" db="EMBL/GenBank/DDBJ databases">
        <title>Deep-cultivation of Planctomycetes and their phenomic and genomic characterization uncovers novel biology.</title>
        <authorList>
            <person name="Wiegand S."/>
            <person name="Jogler M."/>
            <person name="Boedeker C."/>
            <person name="Pinto D."/>
            <person name="Vollmers J."/>
            <person name="Rivas-Marin E."/>
            <person name="Kohn T."/>
            <person name="Peeters S.H."/>
            <person name="Heuer A."/>
            <person name="Rast P."/>
            <person name="Oberbeckmann S."/>
            <person name="Bunk B."/>
            <person name="Jeske O."/>
            <person name="Meyerdierks A."/>
            <person name="Storesund J.E."/>
            <person name="Kallscheuer N."/>
            <person name="Luecker S."/>
            <person name="Lage O.M."/>
            <person name="Pohl T."/>
            <person name="Merkel B.J."/>
            <person name="Hornburger P."/>
            <person name="Mueller R.-W."/>
            <person name="Bruemmer F."/>
            <person name="Labrenz M."/>
            <person name="Spormann A.M."/>
            <person name="Op Den Camp H."/>
            <person name="Overmann J."/>
            <person name="Amann R."/>
            <person name="Jetten M.S.M."/>
            <person name="Mascher T."/>
            <person name="Medema M.H."/>
            <person name="Devos D.P."/>
            <person name="Kaster A.-K."/>
            <person name="Ovreas L."/>
            <person name="Rohde M."/>
            <person name="Galperin M.Y."/>
            <person name="Jogler C."/>
        </authorList>
    </citation>
    <scope>NUCLEOTIDE SEQUENCE [LARGE SCALE GENOMIC DNA]</scope>
    <source>
        <strain evidence="2 3">Pla108</strain>
    </source>
</reference>
<feature type="region of interest" description="Disordered" evidence="1">
    <location>
        <begin position="76"/>
        <end position="104"/>
    </location>
</feature>
<feature type="region of interest" description="Disordered" evidence="1">
    <location>
        <begin position="26"/>
        <end position="46"/>
    </location>
</feature>
<sequence>MSQKWWLSGVLLVAVGLVGVLAERSRSQEAAENDAPRGELRGEFGGGFGGGGGEYGGGGFGGRGGGFAEGGGRGGYGGELGGRGGREEAKPAAAEPPANPRLWVNEDPEGTERLCQLLRNEVVSSLVFPDGTPLEEILTYLSDEHDVTIQIDHVAFDEMGMGPDEPVSINVSNVRLSQAMRLMLEPLELTCLVDNGLLLVTTEEAALAKLPIAIYDVRDLLLRGDYDGLIEPITATVASDTWAENGGGEAEIRPYPQRGSLVVAQSMAVHAELFALLASMRSIPVDPAAKPLPKTPHAPGGGGGCYGGEHEARNEPTPADSQESAREVRGGRVGGRAVRSDPVDDPFAGGSTQADEPFGNF</sequence>
<keyword evidence="3" id="KW-1185">Reference proteome</keyword>